<dbReference type="NCBIfam" id="TIGR02378">
    <property type="entry name" value="nirD_assim_sml"/>
    <property type="match status" value="1"/>
</dbReference>
<dbReference type="GO" id="GO:0042128">
    <property type="term" value="P:nitrate assimilation"/>
    <property type="evidence" value="ECO:0007669"/>
    <property type="project" value="UniProtKB-KW"/>
</dbReference>
<evidence type="ECO:0000313" key="4">
    <source>
        <dbReference type="EMBL" id="RAU19003.1"/>
    </source>
</evidence>
<dbReference type="InterPro" id="IPR036922">
    <property type="entry name" value="Rieske_2Fe-2S_sf"/>
</dbReference>
<name>A0A364NPJ1_9GAMM</name>
<evidence type="ECO:0000313" key="5">
    <source>
        <dbReference type="Proteomes" id="UP000250744"/>
    </source>
</evidence>
<dbReference type="PANTHER" id="PTHR40562">
    <property type="match status" value="1"/>
</dbReference>
<keyword evidence="2" id="KW-0534">Nitrate assimilation</keyword>
<proteinExistence type="predicted"/>
<dbReference type="SUPFAM" id="SSF50022">
    <property type="entry name" value="ISP domain"/>
    <property type="match status" value="1"/>
</dbReference>
<comment type="caution">
    <text evidence="4">The sequence shown here is derived from an EMBL/GenBank/DDBJ whole genome shotgun (WGS) entry which is preliminary data.</text>
</comment>
<dbReference type="PROSITE" id="PS51300">
    <property type="entry name" value="NIRD"/>
    <property type="match status" value="1"/>
</dbReference>
<protein>
    <submittedName>
        <fullName evidence="4">Nitrite reductase (NAD(P)H) small subunit</fullName>
    </submittedName>
</protein>
<dbReference type="InterPro" id="IPR017881">
    <property type="entry name" value="NirD"/>
</dbReference>
<evidence type="ECO:0000256" key="2">
    <source>
        <dbReference type="ARBA" id="ARBA00023063"/>
    </source>
</evidence>
<dbReference type="InterPro" id="IPR012748">
    <property type="entry name" value="Rieske-like_NirD"/>
</dbReference>
<dbReference type="Pfam" id="PF13806">
    <property type="entry name" value="Rieske_2"/>
    <property type="match status" value="1"/>
</dbReference>
<dbReference type="AlphaFoldDB" id="A0A364NPJ1"/>
<dbReference type="Proteomes" id="UP000250744">
    <property type="component" value="Unassembled WGS sequence"/>
</dbReference>
<dbReference type="OrthoDB" id="516687at2"/>
<dbReference type="PANTHER" id="PTHR40562:SF1">
    <property type="entry name" value="NITRITE REDUCTASE (NADH) SMALL SUBUNIT"/>
    <property type="match status" value="1"/>
</dbReference>
<dbReference type="RefSeq" id="WP_112158390.1">
    <property type="nucleotide sequence ID" value="NZ_QKRX01000003.1"/>
</dbReference>
<sequence length="120" mass="13248">MNAALTASLQWQNVCHRKDLVPHSGIAVMLGKEPVAVFWLPGHDTELYAIGHTDPFSGSEVLAHGILCESQGIWSVASPLYKQHFRLDTGRCIETPDVGVDVWAVRMEQDWVQIGKVLIG</sequence>
<gene>
    <name evidence="4" type="primary">nirD</name>
    <name evidence="4" type="ORF">DN062_05900</name>
</gene>
<feature type="domain" description="Rieske-like [2Fe-2S]" evidence="3">
    <location>
        <begin position="10"/>
        <end position="114"/>
    </location>
</feature>
<dbReference type="EMBL" id="QKRX01000003">
    <property type="protein sequence ID" value="RAU19003.1"/>
    <property type="molecule type" value="Genomic_DNA"/>
</dbReference>
<evidence type="ECO:0000256" key="1">
    <source>
        <dbReference type="ARBA" id="ARBA00023002"/>
    </source>
</evidence>
<reference evidence="4 5" key="1">
    <citation type="submission" date="2018-06" db="EMBL/GenBank/DDBJ databases">
        <title>Nitrincola tibetense sp. nov., isolated from Lake XuguoCo on Tibetan Plateau.</title>
        <authorList>
            <person name="Xing P."/>
        </authorList>
    </citation>
    <scope>NUCLEOTIDE SEQUENCE [LARGE SCALE GENOMIC DNA]</scope>
    <source>
        <strain evidence="5">xg18</strain>
    </source>
</reference>
<organism evidence="4 5">
    <name type="scientific">Nitrincola tibetensis</name>
    <dbReference type="NCBI Taxonomy" id="2219697"/>
    <lineage>
        <taxon>Bacteria</taxon>
        <taxon>Pseudomonadati</taxon>
        <taxon>Pseudomonadota</taxon>
        <taxon>Gammaproteobacteria</taxon>
        <taxon>Oceanospirillales</taxon>
        <taxon>Oceanospirillaceae</taxon>
        <taxon>Nitrincola</taxon>
    </lineage>
</organism>
<accession>A0A364NPJ1</accession>
<keyword evidence="1" id="KW-0560">Oxidoreductase</keyword>
<keyword evidence="5" id="KW-1185">Reference proteome</keyword>
<dbReference type="GO" id="GO:0008942">
    <property type="term" value="F:nitrite reductase [NAD(P)H] activity"/>
    <property type="evidence" value="ECO:0007669"/>
    <property type="project" value="InterPro"/>
</dbReference>
<dbReference type="Gene3D" id="2.102.10.10">
    <property type="entry name" value="Rieske [2Fe-2S] iron-sulphur domain"/>
    <property type="match status" value="1"/>
</dbReference>
<evidence type="ECO:0000259" key="3">
    <source>
        <dbReference type="Pfam" id="PF13806"/>
    </source>
</evidence>
<dbReference type="GO" id="GO:0051537">
    <property type="term" value="F:2 iron, 2 sulfur cluster binding"/>
    <property type="evidence" value="ECO:0007669"/>
    <property type="project" value="InterPro"/>
</dbReference>